<keyword evidence="1" id="KW-0472">Membrane</keyword>
<organism evidence="2 3">
    <name type="scientific">Butyricimonas hominis</name>
    <dbReference type="NCBI Taxonomy" id="2763032"/>
    <lineage>
        <taxon>Bacteria</taxon>
        <taxon>Pseudomonadati</taxon>
        <taxon>Bacteroidota</taxon>
        <taxon>Bacteroidia</taxon>
        <taxon>Bacteroidales</taxon>
        <taxon>Odoribacteraceae</taxon>
        <taxon>Butyricimonas</taxon>
    </lineage>
</organism>
<sequence>MEKTKALKNRKLFGIAAILFLCVGIVHVGYKALQFADTPEWGAPWYFALFSPGIIYLFPLIVSFAAYRFFSKAADKGEDGL</sequence>
<evidence type="ECO:0000256" key="1">
    <source>
        <dbReference type="SAM" id="Phobius"/>
    </source>
</evidence>
<gene>
    <name evidence="2" type="ORF">H8S64_03785</name>
</gene>
<dbReference type="RefSeq" id="WP_099292018.1">
    <property type="nucleotide sequence ID" value="NZ_JACOOH010000002.1"/>
</dbReference>
<feature type="transmembrane region" description="Helical" evidence="1">
    <location>
        <begin position="12"/>
        <end position="33"/>
    </location>
</feature>
<evidence type="ECO:0000313" key="2">
    <source>
        <dbReference type="EMBL" id="MBC5620215.1"/>
    </source>
</evidence>
<keyword evidence="1" id="KW-0812">Transmembrane</keyword>
<proteinExistence type="predicted"/>
<comment type="caution">
    <text evidence="2">The sequence shown here is derived from an EMBL/GenBank/DDBJ whole genome shotgun (WGS) entry which is preliminary data.</text>
</comment>
<evidence type="ECO:0008006" key="4">
    <source>
        <dbReference type="Google" id="ProtNLM"/>
    </source>
</evidence>
<keyword evidence="1" id="KW-1133">Transmembrane helix</keyword>
<feature type="transmembrane region" description="Helical" evidence="1">
    <location>
        <begin position="45"/>
        <end position="67"/>
    </location>
</feature>
<reference evidence="2 3" key="1">
    <citation type="submission" date="2020-08" db="EMBL/GenBank/DDBJ databases">
        <title>Genome public.</title>
        <authorList>
            <person name="Liu C."/>
            <person name="Sun Q."/>
        </authorList>
    </citation>
    <scope>NUCLEOTIDE SEQUENCE [LARGE SCALE GENOMIC DNA]</scope>
    <source>
        <strain evidence="2 3">NSJ-56</strain>
    </source>
</reference>
<protein>
    <recommendedName>
        <fullName evidence="4">DUF3098 domain-containing protein</fullName>
    </recommendedName>
</protein>
<keyword evidence="3" id="KW-1185">Reference proteome</keyword>
<dbReference type="Proteomes" id="UP000646484">
    <property type="component" value="Unassembled WGS sequence"/>
</dbReference>
<dbReference type="EMBL" id="JACOOH010000002">
    <property type="protein sequence ID" value="MBC5620215.1"/>
    <property type="molecule type" value="Genomic_DNA"/>
</dbReference>
<name>A0ABR7CY21_9BACT</name>
<evidence type="ECO:0000313" key="3">
    <source>
        <dbReference type="Proteomes" id="UP000646484"/>
    </source>
</evidence>
<accession>A0ABR7CY21</accession>